<evidence type="ECO:0000313" key="2">
    <source>
        <dbReference type="Proteomes" id="UP001597369"/>
    </source>
</evidence>
<dbReference type="EMBL" id="JBHUHV010000001">
    <property type="protein sequence ID" value="MFD2065301.1"/>
    <property type="molecule type" value="Genomic_DNA"/>
</dbReference>
<proteinExistence type="predicted"/>
<dbReference type="GO" id="GO:0016787">
    <property type="term" value="F:hydrolase activity"/>
    <property type="evidence" value="ECO:0007669"/>
    <property type="project" value="UniProtKB-KW"/>
</dbReference>
<dbReference type="Proteomes" id="UP001597369">
    <property type="component" value="Unassembled WGS sequence"/>
</dbReference>
<gene>
    <name evidence="1" type="ORF">ACFSKU_00265</name>
</gene>
<reference evidence="2" key="1">
    <citation type="journal article" date="2019" name="Int. J. Syst. Evol. Microbiol.">
        <title>The Global Catalogue of Microorganisms (GCM) 10K type strain sequencing project: providing services to taxonomists for standard genome sequencing and annotation.</title>
        <authorList>
            <consortium name="The Broad Institute Genomics Platform"/>
            <consortium name="The Broad Institute Genome Sequencing Center for Infectious Disease"/>
            <person name="Wu L."/>
            <person name="Ma J."/>
        </authorList>
    </citation>
    <scope>NUCLEOTIDE SEQUENCE [LARGE SCALE GENOMIC DNA]</scope>
    <source>
        <strain evidence="2">JCM 16545</strain>
    </source>
</reference>
<organism evidence="1 2">
    <name type="scientific">Pontibacter silvestris</name>
    <dbReference type="NCBI Taxonomy" id="2305183"/>
    <lineage>
        <taxon>Bacteria</taxon>
        <taxon>Pseudomonadati</taxon>
        <taxon>Bacteroidota</taxon>
        <taxon>Cytophagia</taxon>
        <taxon>Cytophagales</taxon>
        <taxon>Hymenobacteraceae</taxon>
        <taxon>Pontibacter</taxon>
    </lineage>
</organism>
<dbReference type="Gene3D" id="3.40.50.1820">
    <property type="entry name" value="alpha/beta hydrolase"/>
    <property type="match status" value="1"/>
</dbReference>
<protein>
    <submittedName>
        <fullName evidence="1">Alpha/beta hydrolase</fullName>
    </submittedName>
</protein>
<dbReference type="InterPro" id="IPR029058">
    <property type="entry name" value="AB_hydrolase_fold"/>
</dbReference>
<accession>A0ABW4WSU4</accession>
<keyword evidence="1" id="KW-0378">Hydrolase</keyword>
<evidence type="ECO:0000313" key="1">
    <source>
        <dbReference type="EMBL" id="MFD2065301.1"/>
    </source>
</evidence>
<keyword evidence="2" id="KW-1185">Reference proteome</keyword>
<dbReference type="SUPFAM" id="SSF53474">
    <property type="entry name" value="alpha/beta-Hydrolases"/>
    <property type="match status" value="1"/>
</dbReference>
<comment type="caution">
    <text evidence="1">The sequence shown here is derived from an EMBL/GenBank/DDBJ whole genome shotgun (WGS) entry which is preliminary data.</text>
</comment>
<dbReference type="RefSeq" id="WP_229962708.1">
    <property type="nucleotide sequence ID" value="NZ_JAJJWI010000031.1"/>
</dbReference>
<name>A0ABW4WSU4_9BACT</name>
<sequence length="238" mass="27692">MNNNQGEESEKKTLNLTPEKQKSIVYFISGLGADRRMFQFLRLPEDQPHEYVHWVEPLHVDEPLPAYVKRLSEQVHHPDPILVGLSLGGVAAIEMSKILQPRKTIIISSLSSRYALPWYYHIMGRLRLHRYTPISLLRSLHPLAPYFFGAQTSYEKKLLKEIILSMNEKYLRWSLGQLLMWQQEKILPDLTHIHGTADKVLPLRYRPDIIKIQGGEHLMVMNRAEEISAILNKILKEL</sequence>